<evidence type="ECO:0000256" key="1">
    <source>
        <dbReference type="SAM" id="MobiDB-lite"/>
    </source>
</evidence>
<proteinExistence type="predicted"/>
<dbReference type="RefSeq" id="WP_182542114.1">
    <property type="nucleotide sequence ID" value="NZ_JACGWZ010000001.1"/>
</dbReference>
<evidence type="ECO:0000313" key="4">
    <source>
        <dbReference type="Proteomes" id="UP000569329"/>
    </source>
</evidence>
<evidence type="ECO:0000313" key="3">
    <source>
        <dbReference type="EMBL" id="MBA8822762.1"/>
    </source>
</evidence>
<gene>
    <name evidence="3" type="ORF">FHX42_000091</name>
</gene>
<evidence type="ECO:0000259" key="2">
    <source>
        <dbReference type="Pfam" id="PF21725"/>
    </source>
</evidence>
<name>A0A839DLD6_9PSEU</name>
<keyword evidence="4" id="KW-1185">Reference proteome</keyword>
<comment type="caution">
    <text evidence="3">The sequence shown here is derived from an EMBL/GenBank/DDBJ whole genome shotgun (WGS) entry which is preliminary data.</text>
</comment>
<organism evidence="3 4">
    <name type="scientific">Halosaccharopolyspora lacisalsi</name>
    <dbReference type="NCBI Taxonomy" id="1000566"/>
    <lineage>
        <taxon>Bacteria</taxon>
        <taxon>Bacillati</taxon>
        <taxon>Actinomycetota</taxon>
        <taxon>Actinomycetes</taxon>
        <taxon>Pseudonocardiales</taxon>
        <taxon>Pseudonocardiaceae</taxon>
        <taxon>Halosaccharopolyspora</taxon>
    </lineage>
</organism>
<feature type="region of interest" description="Disordered" evidence="1">
    <location>
        <begin position="108"/>
        <end position="147"/>
    </location>
</feature>
<dbReference type="Pfam" id="PF21725">
    <property type="entry name" value="T7SS_signal"/>
    <property type="match status" value="1"/>
</dbReference>
<protein>
    <submittedName>
        <fullName evidence="3">Uncharacterized protein YukE</fullName>
    </submittedName>
</protein>
<dbReference type="AlphaFoldDB" id="A0A839DLD6"/>
<dbReference type="EMBL" id="JACGWZ010000001">
    <property type="protein sequence ID" value="MBA8822762.1"/>
    <property type="molecule type" value="Genomic_DNA"/>
</dbReference>
<reference evidence="3 4" key="1">
    <citation type="submission" date="2020-07" db="EMBL/GenBank/DDBJ databases">
        <title>Sequencing the genomes of 1000 actinobacteria strains.</title>
        <authorList>
            <person name="Klenk H.-P."/>
        </authorList>
    </citation>
    <scope>NUCLEOTIDE SEQUENCE [LARGE SCALE GENOMIC DNA]</scope>
    <source>
        <strain evidence="3 4">DSM 45975</strain>
    </source>
</reference>
<feature type="region of interest" description="Disordered" evidence="1">
    <location>
        <begin position="1"/>
        <end position="24"/>
    </location>
</feature>
<sequence>MAELGETTDPKALVPGDPDGLNDKATKLREEGERFETVGAGLKRVEVGDWKGEASEAFWSTFSPEPPKWIKVCDATESVSKVLSGYAETLRWAQNQASEAIALWERGEDESRRAAGTQAASAKGDAPGSGYRQQAQQTLAHAREQLDAAGTRAAAAIGGGSGKEGALDGLVHAVTSGWKAEGKADASGPNAGASASWPKGGKMGELKAFAELAKASAQGSVGNEYAQLSGKASATVAAEASLSGGVTNEGVAAKAEVAAGAKATAQGKAELGPYLGYNAKGEAFVGGKASASASVGLDGLHANAGAFAGGKVTGKAGGDIGGIGINATAEGWAGPGAEAGVHFGPDESGTWHIGANAGVSPIVGGKLGFELTVDPEDVAATASDAAQFVGDAGESVGEFASSSYDTVTGWVS</sequence>
<feature type="domain" description="Putative T7SS secretion signal" evidence="2">
    <location>
        <begin position="3"/>
        <end position="158"/>
    </location>
</feature>
<dbReference type="Proteomes" id="UP000569329">
    <property type="component" value="Unassembled WGS sequence"/>
</dbReference>
<accession>A0A839DLD6</accession>
<dbReference type="InterPro" id="IPR049082">
    <property type="entry name" value="T7SS_signal"/>
</dbReference>